<dbReference type="Gene3D" id="2.20.70.10">
    <property type="match status" value="1"/>
</dbReference>
<sequence>MTGMKGGKIRLYPASPTEGNVVLSYCHALFHKYLVEWNFACTTCALKLLMMRISSFLASLARPSFRPVGNWNNLQQRNVHNFEVKKVEGDSRERDVCSSCGFINYKNPKVVVGTLAYTKTKKGFEILMCKRGIFPRKGFWTLPAGFMELKESPEQGAAREAKEETLAEVEIENLLAVYSVPKISEVYLWYRAKLLNPADVGIGEESLEVSLVDPTKLCEADIAFPSVKFVIDHFLADSTGTAIDVQTVTKMAVEPGQDAS</sequence>
<dbReference type="InterPro" id="IPR015797">
    <property type="entry name" value="NUDIX_hydrolase-like_dom_sf"/>
</dbReference>
<evidence type="ECO:0000259" key="1">
    <source>
        <dbReference type="PROSITE" id="PS51462"/>
    </source>
</evidence>
<name>A0A7S3G8U9_9EUKA</name>
<dbReference type="EMBL" id="HBIB01028598">
    <property type="protein sequence ID" value="CAE0256379.1"/>
    <property type="molecule type" value="Transcribed_RNA"/>
</dbReference>
<dbReference type="AlphaFoldDB" id="A0A7S3G8U9"/>
<proteinExistence type="predicted"/>
<dbReference type="Gene3D" id="3.90.79.10">
    <property type="entry name" value="Nucleoside Triphosphate Pyrophosphohydrolase"/>
    <property type="match status" value="1"/>
</dbReference>
<reference evidence="2" key="1">
    <citation type="submission" date="2021-01" db="EMBL/GenBank/DDBJ databases">
        <authorList>
            <person name="Corre E."/>
            <person name="Pelletier E."/>
            <person name="Niang G."/>
            <person name="Scheremetjew M."/>
            <person name="Finn R."/>
            <person name="Kale V."/>
            <person name="Holt S."/>
            <person name="Cochrane G."/>
            <person name="Meng A."/>
            <person name="Brown T."/>
            <person name="Cohen L."/>
        </authorList>
    </citation>
    <scope>NUCLEOTIDE SEQUENCE</scope>
    <source>
        <strain evidence="2">NIES-2562</strain>
    </source>
</reference>
<organism evidence="2">
    <name type="scientific">Palpitomonas bilix</name>
    <dbReference type="NCBI Taxonomy" id="652834"/>
    <lineage>
        <taxon>Eukaryota</taxon>
        <taxon>Eukaryota incertae sedis</taxon>
    </lineage>
</organism>
<dbReference type="InterPro" id="IPR000086">
    <property type="entry name" value="NUDIX_hydrolase_dom"/>
</dbReference>
<dbReference type="SUPFAM" id="SSF55811">
    <property type="entry name" value="Nudix"/>
    <property type="match status" value="1"/>
</dbReference>
<protein>
    <recommendedName>
        <fullName evidence="1">Nudix hydrolase domain-containing protein</fullName>
    </recommendedName>
</protein>
<dbReference type="Pfam" id="PF14803">
    <property type="entry name" value="Zn_ribbon_Nudix"/>
    <property type="match status" value="1"/>
</dbReference>
<dbReference type="InterPro" id="IPR029401">
    <property type="entry name" value="Nudix_N"/>
</dbReference>
<feature type="domain" description="Nudix hydrolase" evidence="1">
    <location>
        <begin position="107"/>
        <end position="235"/>
    </location>
</feature>
<dbReference type="Pfam" id="PF00293">
    <property type="entry name" value="NUDIX"/>
    <property type="match status" value="1"/>
</dbReference>
<dbReference type="PANTHER" id="PTHR43222">
    <property type="entry name" value="NUDIX HYDROLASE 23"/>
    <property type="match status" value="1"/>
</dbReference>
<gene>
    <name evidence="2" type="ORF">PBIL07802_LOCUS18634</name>
</gene>
<dbReference type="PANTHER" id="PTHR43222:SF2">
    <property type="entry name" value="NUDIX HYDROLASE 23, CHLOROPLASTIC"/>
    <property type="match status" value="1"/>
</dbReference>
<evidence type="ECO:0000313" key="2">
    <source>
        <dbReference type="EMBL" id="CAE0256379.1"/>
    </source>
</evidence>
<accession>A0A7S3G8U9</accession>
<dbReference type="PROSITE" id="PS51462">
    <property type="entry name" value="NUDIX"/>
    <property type="match status" value="1"/>
</dbReference>